<dbReference type="FunFam" id="1.10.10.10:FF:000056">
    <property type="entry name" value="IclR family transcriptional regulator"/>
    <property type="match status" value="1"/>
</dbReference>
<protein>
    <recommendedName>
        <fullName evidence="5">Glycerol operon regulatory protein</fullName>
    </recommendedName>
</protein>
<dbReference type="PROSITE" id="PS51077">
    <property type="entry name" value="HTH_ICLR"/>
    <property type="match status" value="1"/>
</dbReference>
<dbReference type="Pfam" id="PF09339">
    <property type="entry name" value="HTH_IclR"/>
    <property type="match status" value="1"/>
</dbReference>
<dbReference type="PANTHER" id="PTHR30136">
    <property type="entry name" value="HELIX-TURN-HELIX TRANSCRIPTIONAL REGULATOR, ICLR FAMILY"/>
    <property type="match status" value="1"/>
</dbReference>
<dbReference type="PANTHER" id="PTHR30136:SF24">
    <property type="entry name" value="HTH-TYPE TRANSCRIPTIONAL REPRESSOR ALLR"/>
    <property type="match status" value="1"/>
</dbReference>
<dbReference type="InterPro" id="IPR050707">
    <property type="entry name" value="HTH_MetabolicPath_Reg"/>
</dbReference>
<dbReference type="GO" id="GO:0003677">
    <property type="term" value="F:DNA binding"/>
    <property type="evidence" value="ECO:0007669"/>
    <property type="project" value="UniProtKB-KW"/>
</dbReference>
<dbReference type="Proteomes" id="UP000215027">
    <property type="component" value="Chromosome I"/>
</dbReference>
<evidence type="ECO:0000256" key="4">
    <source>
        <dbReference type="ARBA" id="ARBA00058938"/>
    </source>
</evidence>
<sequence>MSAADPMPGTQSIRRAVAMLEAFTDERPSWNVSDLAEMIHLNRTTAYRLLTALEQAEYVRRDPTTDHYRLGSGLIALGGRAQRANPARAVALPELEALALASGETATLEILSGREMIIIEEIPGEYVTSASRHIGSRWPVYATSTGKAILAHLPLDALRPMLAQPIRPLTAKTIPTARRLRDCLADIRRLGYAVADEELELGFVAIGAPLLDAEGRPVAAISLGGTRARLTDARIAEIGEQVRAAAGRVSHLLGYRDEARGSRGAGEQG</sequence>
<dbReference type="InterPro" id="IPR014757">
    <property type="entry name" value="Tscrpt_reg_IclR_C"/>
</dbReference>
<dbReference type="InterPro" id="IPR036388">
    <property type="entry name" value="WH-like_DNA-bd_sf"/>
</dbReference>
<dbReference type="OrthoDB" id="9791752at2"/>
<evidence type="ECO:0000313" key="8">
    <source>
        <dbReference type="EMBL" id="CUS05190.2"/>
    </source>
</evidence>
<keyword evidence="2" id="KW-0238">DNA-binding</keyword>
<dbReference type="Gene3D" id="3.30.450.40">
    <property type="match status" value="1"/>
</dbReference>
<proteinExistence type="predicted"/>
<dbReference type="RefSeq" id="WP_095044435.1">
    <property type="nucleotide sequence ID" value="NZ_LN890655.1"/>
</dbReference>
<dbReference type="SUPFAM" id="SSF46785">
    <property type="entry name" value="Winged helix' DNA-binding domain"/>
    <property type="match status" value="1"/>
</dbReference>
<dbReference type="InterPro" id="IPR005471">
    <property type="entry name" value="Tscrpt_reg_IclR_N"/>
</dbReference>
<evidence type="ECO:0000256" key="1">
    <source>
        <dbReference type="ARBA" id="ARBA00023015"/>
    </source>
</evidence>
<dbReference type="GO" id="GO:0003700">
    <property type="term" value="F:DNA-binding transcription factor activity"/>
    <property type="evidence" value="ECO:0007669"/>
    <property type="project" value="TreeGrafter"/>
</dbReference>
<gene>
    <name evidence="8" type="ORF">CFX0092_A3312</name>
</gene>
<dbReference type="EMBL" id="LN890655">
    <property type="protein sequence ID" value="CUS05190.2"/>
    <property type="molecule type" value="Genomic_DNA"/>
</dbReference>
<evidence type="ECO:0000256" key="3">
    <source>
        <dbReference type="ARBA" id="ARBA00023163"/>
    </source>
</evidence>
<reference evidence="8" key="1">
    <citation type="submission" date="2016-01" db="EMBL/GenBank/DDBJ databases">
        <authorList>
            <person name="Mcilroy J.S."/>
            <person name="Karst M S."/>
            <person name="Albertsen M."/>
        </authorList>
    </citation>
    <scope>NUCLEOTIDE SEQUENCE</scope>
    <source>
        <strain evidence="8">Cfx-K</strain>
    </source>
</reference>
<dbReference type="AlphaFoldDB" id="A0A160T8E0"/>
<feature type="domain" description="HTH iclR-type" evidence="6">
    <location>
        <begin position="10"/>
        <end position="72"/>
    </location>
</feature>
<keyword evidence="3" id="KW-0804">Transcription</keyword>
<organism evidence="8 9">
    <name type="scientific">Candidatus Promineifilum breve</name>
    <dbReference type="NCBI Taxonomy" id="1806508"/>
    <lineage>
        <taxon>Bacteria</taxon>
        <taxon>Bacillati</taxon>
        <taxon>Chloroflexota</taxon>
        <taxon>Ardenticatenia</taxon>
        <taxon>Candidatus Promineifilales</taxon>
        <taxon>Candidatus Promineifilaceae</taxon>
        <taxon>Candidatus Promineifilum</taxon>
    </lineage>
</organism>
<evidence type="ECO:0000259" key="6">
    <source>
        <dbReference type="PROSITE" id="PS51077"/>
    </source>
</evidence>
<comment type="function">
    <text evidence="4">May be an activator protein for the gylABX operon.</text>
</comment>
<feature type="domain" description="IclR-ED" evidence="7">
    <location>
        <begin position="73"/>
        <end position="255"/>
    </location>
</feature>
<evidence type="ECO:0000256" key="2">
    <source>
        <dbReference type="ARBA" id="ARBA00023125"/>
    </source>
</evidence>
<dbReference type="PROSITE" id="PS51078">
    <property type="entry name" value="ICLR_ED"/>
    <property type="match status" value="1"/>
</dbReference>
<dbReference type="Pfam" id="PF01614">
    <property type="entry name" value="IclR_C"/>
    <property type="match status" value="1"/>
</dbReference>
<keyword evidence="9" id="KW-1185">Reference proteome</keyword>
<keyword evidence="1" id="KW-0805">Transcription regulation</keyword>
<evidence type="ECO:0000256" key="5">
    <source>
        <dbReference type="ARBA" id="ARBA00070406"/>
    </source>
</evidence>
<dbReference type="Gene3D" id="1.10.10.10">
    <property type="entry name" value="Winged helix-like DNA-binding domain superfamily/Winged helix DNA-binding domain"/>
    <property type="match status" value="1"/>
</dbReference>
<dbReference type="SMART" id="SM00346">
    <property type="entry name" value="HTH_ICLR"/>
    <property type="match status" value="1"/>
</dbReference>
<dbReference type="SUPFAM" id="SSF55781">
    <property type="entry name" value="GAF domain-like"/>
    <property type="match status" value="1"/>
</dbReference>
<dbReference type="InterPro" id="IPR036390">
    <property type="entry name" value="WH_DNA-bd_sf"/>
</dbReference>
<dbReference type="GO" id="GO:0045892">
    <property type="term" value="P:negative regulation of DNA-templated transcription"/>
    <property type="evidence" value="ECO:0007669"/>
    <property type="project" value="TreeGrafter"/>
</dbReference>
<evidence type="ECO:0000259" key="7">
    <source>
        <dbReference type="PROSITE" id="PS51078"/>
    </source>
</evidence>
<dbReference type="InterPro" id="IPR029016">
    <property type="entry name" value="GAF-like_dom_sf"/>
</dbReference>
<accession>A0A160T8E0</accession>
<dbReference type="KEGG" id="pbf:CFX0092_A3312"/>
<name>A0A160T8E0_9CHLR</name>
<evidence type="ECO:0000313" key="9">
    <source>
        <dbReference type="Proteomes" id="UP000215027"/>
    </source>
</evidence>